<protein>
    <submittedName>
        <fullName evidence="4">CBS domain-containing protein</fullName>
    </submittedName>
</protein>
<dbReference type="PROSITE" id="PS51371">
    <property type="entry name" value="CBS"/>
    <property type="match status" value="2"/>
</dbReference>
<dbReference type="InterPro" id="IPR046342">
    <property type="entry name" value="CBS_dom_sf"/>
</dbReference>
<evidence type="ECO:0000259" key="3">
    <source>
        <dbReference type="PROSITE" id="PS51371"/>
    </source>
</evidence>
<gene>
    <name evidence="4" type="ORF">DI564_03500</name>
</gene>
<dbReference type="InterPro" id="IPR051462">
    <property type="entry name" value="CBS_domain-containing"/>
</dbReference>
<dbReference type="EMBL" id="QFPO01000003">
    <property type="protein sequence ID" value="PZQ18382.1"/>
    <property type="molecule type" value="Genomic_DNA"/>
</dbReference>
<dbReference type="PANTHER" id="PTHR48108">
    <property type="entry name" value="CBS DOMAIN-CONTAINING PROTEIN CBSX2, CHLOROPLASTIC"/>
    <property type="match status" value="1"/>
</dbReference>
<sequence>MKIRDIMTPDTHVIGASDDLRKAAQMMRVCDVGSLPVHNGEKLVGMLTDRDIVVRAVAEGVTDGRVEQFMSTQIKYCYDDEDAATVARNMAELAVRRLPVVDRDKRLVGMVSLSNLTQTDGEATDEFLQAVAQPH</sequence>
<dbReference type="AlphaFoldDB" id="A0A2W5KMX7"/>
<evidence type="ECO:0000313" key="5">
    <source>
        <dbReference type="Proteomes" id="UP000249046"/>
    </source>
</evidence>
<keyword evidence="2" id="KW-0129">CBS domain</keyword>
<dbReference type="InterPro" id="IPR000644">
    <property type="entry name" value="CBS_dom"/>
</dbReference>
<dbReference type="Gene3D" id="3.10.580.10">
    <property type="entry name" value="CBS-domain"/>
    <property type="match status" value="1"/>
</dbReference>
<feature type="domain" description="CBS" evidence="3">
    <location>
        <begin position="70"/>
        <end position="126"/>
    </location>
</feature>
<dbReference type="SMART" id="SM00116">
    <property type="entry name" value="CBS"/>
    <property type="match status" value="2"/>
</dbReference>
<name>A0A2W5KMX7_9GAMM</name>
<proteinExistence type="predicted"/>
<evidence type="ECO:0000313" key="4">
    <source>
        <dbReference type="EMBL" id="PZQ18382.1"/>
    </source>
</evidence>
<dbReference type="PANTHER" id="PTHR48108:SF34">
    <property type="entry name" value="CBS DOMAIN-CONTAINING PROTEIN YHCV"/>
    <property type="match status" value="1"/>
</dbReference>
<reference evidence="4 5" key="1">
    <citation type="submission" date="2017-08" db="EMBL/GenBank/DDBJ databases">
        <title>Infants hospitalized years apart are colonized by the same room-sourced microbial strains.</title>
        <authorList>
            <person name="Brooks B."/>
            <person name="Olm M.R."/>
            <person name="Firek B.A."/>
            <person name="Baker R."/>
            <person name="Thomas B.C."/>
            <person name="Morowitz M.J."/>
            <person name="Banfield J.F."/>
        </authorList>
    </citation>
    <scope>NUCLEOTIDE SEQUENCE [LARGE SCALE GENOMIC DNA]</scope>
    <source>
        <strain evidence="4">S2_005_003_R2_42</strain>
    </source>
</reference>
<evidence type="ECO:0000256" key="2">
    <source>
        <dbReference type="PROSITE-ProRule" id="PRU00703"/>
    </source>
</evidence>
<organism evidence="4 5">
    <name type="scientific">Rhodanobacter denitrificans</name>
    <dbReference type="NCBI Taxonomy" id="666685"/>
    <lineage>
        <taxon>Bacteria</taxon>
        <taxon>Pseudomonadati</taxon>
        <taxon>Pseudomonadota</taxon>
        <taxon>Gammaproteobacteria</taxon>
        <taxon>Lysobacterales</taxon>
        <taxon>Rhodanobacteraceae</taxon>
        <taxon>Rhodanobacter</taxon>
    </lineage>
</organism>
<dbReference type="Proteomes" id="UP000249046">
    <property type="component" value="Unassembled WGS sequence"/>
</dbReference>
<dbReference type="Pfam" id="PF00571">
    <property type="entry name" value="CBS"/>
    <property type="match status" value="2"/>
</dbReference>
<accession>A0A2W5KMX7</accession>
<comment type="caution">
    <text evidence="4">The sequence shown here is derived from an EMBL/GenBank/DDBJ whole genome shotgun (WGS) entry which is preliminary data.</text>
</comment>
<feature type="domain" description="CBS" evidence="3">
    <location>
        <begin position="7"/>
        <end position="64"/>
    </location>
</feature>
<dbReference type="CDD" id="cd04622">
    <property type="entry name" value="CBS_pair_HRP1_like"/>
    <property type="match status" value="1"/>
</dbReference>
<evidence type="ECO:0000256" key="1">
    <source>
        <dbReference type="ARBA" id="ARBA00022737"/>
    </source>
</evidence>
<dbReference type="SUPFAM" id="SSF54631">
    <property type="entry name" value="CBS-domain pair"/>
    <property type="match status" value="1"/>
</dbReference>
<keyword evidence="1" id="KW-0677">Repeat</keyword>